<evidence type="ECO:0000313" key="3">
    <source>
        <dbReference type="Proteomes" id="UP000799766"/>
    </source>
</evidence>
<evidence type="ECO:0000313" key="2">
    <source>
        <dbReference type="EMBL" id="KAF2452980.1"/>
    </source>
</evidence>
<sequence length="60" mass="6158">MHSAHPPPAVDGCAANRTPRVYICSTRQAPRPPSTAAPGSGSYVLPRSSDRPRSGATGDA</sequence>
<feature type="region of interest" description="Disordered" evidence="1">
    <location>
        <begin position="24"/>
        <end position="60"/>
    </location>
</feature>
<keyword evidence="3" id="KW-1185">Reference proteome</keyword>
<dbReference type="AlphaFoldDB" id="A0A6A6NML3"/>
<reference evidence="2" key="1">
    <citation type="journal article" date="2020" name="Stud. Mycol.">
        <title>101 Dothideomycetes genomes: a test case for predicting lifestyles and emergence of pathogens.</title>
        <authorList>
            <person name="Haridas S."/>
            <person name="Albert R."/>
            <person name="Binder M."/>
            <person name="Bloem J."/>
            <person name="Labutti K."/>
            <person name="Salamov A."/>
            <person name="Andreopoulos B."/>
            <person name="Baker S."/>
            <person name="Barry K."/>
            <person name="Bills G."/>
            <person name="Bluhm B."/>
            <person name="Cannon C."/>
            <person name="Castanera R."/>
            <person name="Culley D."/>
            <person name="Daum C."/>
            <person name="Ezra D."/>
            <person name="Gonzalez J."/>
            <person name="Henrissat B."/>
            <person name="Kuo A."/>
            <person name="Liang C."/>
            <person name="Lipzen A."/>
            <person name="Lutzoni F."/>
            <person name="Magnuson J."/>
            <person name="Mondo S."/>
            <person name="Nolan M."/>
            <person name="Ohm R."/>
            <person name="Pangilinan J."/>
            <person name="Park H.-J."/>
            <person name="Ramirez L."/>
            <person name="Alfaro M."/>
            <person name="Sun H."/>
            <person name="Tritt A."/>
            <person name="Yoshinaga Y."/>
            <person name="Zwiers L.-H."/>
            <person name="Turgeon B."/>
            <person name="Goodwin S."/>
            <person name="Spatafora J."/>
            <person name="Crous P."/>
            <person name="Grigoriev I."/>
        </authorList>
    </citation>
    <scope>NUCLEOTIDE SEQUENCE</scope>
    <source>
        <strain evidence="2">ATCC 16933</strain>
    </source>
</reference>
<name>A0A6A6NML3_9PEZI</name>
<protein>
    <submittedName>
        <fullName evidence="2">Uncharacterized protein</fullName>
    </submittedName>
</protein>
<accession>A0A6A6NML3</accession>
<organism evidence="2 3">
    <name type="scientific">Lineolata rhizophorae</name>
    <dbReference type="NCBI Taxonomy" id="578093"/>
    <lineage>
        <taxon>Eukaryota</taxon>
        <taxon>Fungi</taxon>
        <taxon>Dikarya</taxon>
        <taxon>Ascomycota</taxon>
        <taxon>Pezizomycotina</taxon>
        <taxon>Dothideomycetes</taxon>
        <taxon>Dothideomycetes incertae sedis</taxon>
        <taxon>Lineolatales</taxon>
        <taxon>Lineolataceae</taxon>
        <taxon>Lineolata</taxon>
    </lineage>
</organism>
<dbReference type="EMBL" id="MU001701">
    <property type="protein sequence ID" value="KAF2452980.1"/>
    <property type="molecule type" value="Genomic_DNA"/>
</dbReference>
<evidence type="ECO:0000256" key="1">
    <source>
        <dbReference type="SAM" id="MobiDB-lite"/>
    </source>
</evidence>
<dbReference type="Proteomes" id="UP000799766">
    <property type="component" value="Unassembled WGS sequence"/>
</dbReference>
<proteinExistence type="predicted"/>
<gene>
    <name evidence="2" type="ORF">BDY21DRAFT_357567</name>
</gene>